<keyword evidence="3" id="KW-1185">Reference proteome</keyword>
<evidence type="ECO:0000256" key="1">
    <source>
        <dbReference type="SAM" id="SignalP"/>
    </source>
</evidence>
<dbReference type="AlphaFoldDB" id="A0A7Y5ARH8"/>
<dbReference type="RefSeq" id="WP_173501433.1">
    <property type="nucleotide sequence ID" value="NZ_JABSOD010000010.1"/>
</dbReference>
<organism evidence="2 3">
    <name type="scientific">Rheinheimera lutimaris</name>
    <dbReference type="NCBI Taxonomy" id="2740584"/>
    <lineage>
        <taxon>Bacteria</taxon>
        <taxon>Pseudomonadati</taxon>
        <taxon>Pseudomonadota</taxon>
        <taxon>Gammaproteobacteria</taxon>
        <taxon>Chromatiales</taxon>
        <taxon>Chromatiaceae</taxon>
        <taxon>Rheinheimera</taxon>
    </lineage>
</organism>
<protein>
    <submittedName>
        <fullName evidence="2">Uncharacterized protein</fullName>
    </submittedName>
</protein>
<feature type="chain" id="PRO_5031457838" evidence="1">
    <location>
        <begin position="24"/>
        <end position="105"/>
    </location>
</feature>
<sequence>MRWLSSFAILLYLSLLCMPQAFAVHDKRLSPMAETQLQAITPVLHQTTFNTEQDAGEEQHPALPTIAFKYSLPLYLNSYNGGKTLSSRYFLLSLQARAPPVTSSL</sequence>
<name>A0A7Y5ARH8_9GAMM</name>
<gene>
    <name evidence="2" type="ORF">HRH59_11620</name>
</gene>
<reference evidence="2 3" key="1">
    <citation type="submission" date="2020-06" db="EMBL/GenBank/DDBJ databases">
        <title>Rheinheimera sp. nov., a marine bacterium isolated from coastal.</title>
        <authorList>
            <person name="Yu Q."/>
            <person name="Qi Y."/>
            <person name="Pu J."/>
        </authorList>
    </citation>
    <scope>NUCLEOTIDE SEQUENCE [LARGE SCALE GENOMIC DNA]</scope>
    <source>
        <strain evidence="2 3">YQF-2</strain>
    </source>
</reference>
<evidence type="ECO:0000313" key="3">
    <source>
        <dbReference type="Proteomes" id="UP000523161"/>
    </source>
</evidence>
<feature type="signal peptide" evidence="1">
    <location>
        <begin position="1"/>
        <end position="23"/>
    </location>
</feature>
<dbReference type="EMBL" id="JABSOD010000010">
    <property type="protein sequence ID" value="NRQ43192.1"/>
    <property type="molecule type" value="Genomic_DNA"/>
</dbReference>
<evidence type="ECO:0000313" key="2">
    <source>
        <dbReference type="EMBL" id="NRQ43192.1"/>
    </source>
</evidence>
<comment type="caution">
    <text evidence="2">The sequence shown here is derived from an EMBL/GenBank/DDBJ whole genome shotgun (WGS) entry which is preliminary data.</text>
</comment>
<dbReference type="Proteomes" id="UP000523161">
    <property type="component" value="Unassembled WGS sequence"/>
</dbReference>
<proteinExistence type="predicted"/>
<keyword evidence="1" id="KW-0732">Signal</keyword>
<accession>A0A7Y5ARH8</accession>